<keyword evidence="2" id="KW-1185">Reference proteome</keyword>
<feature type="non-terminal residue" evidence="1">
    <location>
        <position position="1"/>
    </location>
</feature>
<sequence>ATAATAAVAAAAGRATICKHMKRNGHDELGEMPEACSEGSGHKEAPLLYTRRLYLHTTAAALLKV</sequence>
<protein>
    <submittedName>
        <fullName evidence="1">(Mediterranean fruit fly) hypothetical protein</fullName>
    </submittedName>
</protein>
<organism evidence="1 2">
    <name type="scientific">Ceratitis capitata</name>
    <name type="common">Mediterranean fruit fly</name>
    <name type="synonym">Tephritis capitata</name>
    <dbReference type="NCBI Taxonomy" id="7213"/>
    <lineage>
        <taxon>Eukaryota</taxon>
        <taxon>Metazoa</taxon>
        <taxon>Ecdysozoa</taxon>
        <taxon>Arthropoda</taxon>
        <taxon>Hexapoda</taxon>
        <taxon>Insecta</taxon>
        <taxon>Pterygota</taxon>
        <taxon>Neoptera</taxon>
        <taxon>Endopterygota</taxon>
        <taxon>Diptera</taxon>
        <taxon>Brachycera</taxon>
        <taxon>Muscomorpha</taxon>
        <taxon>Tephritoidea</taxon>
        <taxon>Tephritidae</taxon>
        <taxon>Ceratitis</taxon>
        <taxon>Ceratitis</taxon>
    </lineage>
</organism>
<evidence type="ECO:0000313" key="1">
    <source>
        <dbReference type="EMBL" id="CAD6998742.1"/>
    </source>
</evidence>
<dbReference type="Proteomes" id="UP000606786">
    <property type="component" value="Unassembled WGS sequence"/>
</dbReference>
<dbReference type="AlphaFoldDB" id="A0A811UHQ0"/>
<evidence type="ECO:0000313" key="2">
    <source>
        <dbReference type="Proteomes" id="UP000606786"/>
    </source>
</evidence>
<accession>A0A811UHQ0</accession>
<dbReference type="EMBL" id="CAJHJT010000012">
    <property type="protein sequence ID" value="CAD6998742.1"/>
    <property type="molecule type" value="Genomic_DNA"/>
</dbReference>
<reference evidence="1" key="1">
    <citation type="submission" date="2020-11" db="EMBL/GenBank/DDBJ databases">
        <authorList>
            <person name="Whitehead M."/>
        </authorList>
    </citation>
    <scope>NUCLEOTIDE SEQUENCE</scope>
    <source>
        <strain evidence="1">EGII</strain>
    </source>
</reference>
<gene>
    <name evidence="1" type="ORF">CCAP1982_LOCUS7297</name>
</gene>
<name>A0A811UHQ0_CERCA</name>
<proteinExistence type="predicted"/>
<comment type="caution">
    <text evidence="1">The sequence shown here is derived from an EMBL/GenBank/DDBJ whole genome shotgun (WGS) entry which is preliminary data.</text>
</comment>